<dbReference type="Proteomes" id="UP000075840">
    <property type="component" value="Unassembled WGS sequence"/>
</dbReference>
<proteinExistence type="predicted"/>
<protein>
    <submittedName>
        <fullName evidence="1">Uncharacterized protein</fullName>
    </submittedName>
</protein>
<accession>A0A182ICM0</accession>
<reference evidence="1" key="1">
    <citation type="submission" date="2022-08" db="UniProtKB">
        <authorList>
            <consortium name="EnsemblMetazoa"/>
        </authorList>
    </citation>
    <scope>IDENTIFICATION</scope>
    <source>
        <strain evidence="1">Dongola</strain>
    </source>
</reference>
<dbReference type="VEuPathDB" id="VectorBase:AARA011337"/>
<organism evidence="1 2">
    <name type="scientific">Anopheles arabiensis</name>
    <name type="common">Mosquito</name>
    <dbReference type="NCBI Taxonomy" id="7173"/>
    <lineage>
        <taxon>Eukaryota</taxon>
        <taxon>Metazoa</taxon>
        <taxon>Ecdysozoa</taxon>
        <taxon>Arthropoda</taxon>
        <taxon>Hexapoda</taxon>
        <taxon>Insecta</taxon>
        <taxon>Pterygota</taxon>
        <taxon>Neoptera</taxon>
        <taxon>Endopterygota</taxon>
        <taxon>Diptera</taxon>
        <taxon>Nematocera</taxon>
        <taxon>Culicoidea</taxon>
        <taxon>Culicidae</taxon>
        <taxon>Anophelinae</taxon>
        <taxon>Anopheles</taxon>
    </lineage>
</organism>
<name>A0A182ICM0_ANOAR</name>
<sequence length="111" mass="13179">MKTFTLRDRECVLSYYEMKVSKILEYDPVPDEVIGPYRYLQVVMARGLFKNWKQSVFIGFDQKMMKDIILPIIAKLAEQNINVTSILSQDVLEIFFHNYDKKEECMMTHLC</sequence>
<dbReference type="EMBL" id="APCN01007753">
    <property type="status" value="NOT_ANNOTATED_CDS"/>
    <property type="molecule type" value="Genomic_DNA"/>
</dbReference>
<evidence type="ECO:0000313" key="1">
    <source>
        <dbReference type="EnsemblMetazoa" id="AARA011337-PA"/>
    </source>
</evidence>
<dbReference type="EnsemblMetazoa" id="AARA011337-RA">
    <property type="protein sequence ID" value="AARA011337-PA"/>
    <property type="gene ID" value="AARA011337"/>
</dbReference>
<keyword evidence="2" id="KW-1185">Reference proteome</keyword>
<dbReference type="AlphaFoldDB" id="A0A182ICM0"/>
<evidence type="ECO:0000313" key="2">
    <source>
        <dbReference type="Proteomes" id="UP000075840"/>
    </source>
</evidence>